<feature type="non-terminal residue" evidence="2">
    <location>
        <position position="1"/>
    </location>
</feature>
<dbReference type="InterPro" id="IPR000210">
    <property type="entry name" value="BTB/POZ_dom"/>
</dbReference>
<accession>A0A165QE14</accession>
<dbReference type="PROSITE" id="PS50097">
    <property type="entry name" value="BTB"/>
    <property type="match status" value="1"/>
</dbReference>
<evidence type="ECO:0000313" key="3">
    <source>
        <dbReference type="Proteomes" id="UP000076727"/>
    </source>
</evidence>
<protein>
    <recommendedName>
        <fullName evidence="1">BTB domain-containing protein</fullName>
    </recommendedName>
</protein>
<dbReference type="Gene3D" id="3.30.710.10">
    <property type="entry name" value="Potassium Channel Kv1.1, Chain A"/>
    <property type="match status" value="1"/>
</dbReference>
<dbReference type="AlphaFoldDB" id="A0A165QE14"/>
<reference evidence="2 3" key="1">
    <citation type="journal article" date="2016" name="Mol. Biol. Evol.">
        <title>Comparative Genomics of Early-Diverging Mushroom-Forming Fungi Provides Insights into the Origins of Lignocellulose Decay Capabilities.</title>
        <authorList>
            <person name="Nagy L.G."/>
            <person name="Riley R."/>
            <person name="Tritt A."/>
            <person name="Adam C."/>
            <person name="Daum C."/>
            <person name="Floudas D."/>
            <person name="Sun H."/>
            <person name="Yadav J.S."/>
            <person name="Pangilinan J."/>
            <person name="Larsson K.H."/>
            <person name="Matsuura K."/>
            <person name="Barry K."/>
            <person name="Labutti K."/>
            <person name="Kuo R."/>
            <person name="Ohm R.A."/>
            <person name="Bhattacharya S.S."/>
            <person name="Shirouzu T."/>
            <person name="Yoshinaga Y."/>
            <person name="Martin F.M."/>
            <person name="Grigoriev I.V."/>
            <person name="Hibbett D.S."/>
        </authorList>
    </citation>
    <scope>NUCLEOTIDE SEQUENCE [LARGE SCALE GENOMIC DNA]</scope>
    <source>
        <strain evidence="2 3">L-15889</strain>
    </source>
</reference>
<feature type="domain" description="BTB" evidence="1">
    <location>
        <begin position="11"/>
        <end position="76"/>
    </location>
</feature>
<proteinExistence type="predicted"/>
<dbReference type="Pfam" id="PF00651">
    <property type="entry name" value="BTB"/>
    <property type="match status" value="1"/>
</dbReference>
<keyword evidence="3" id="KW-1185">Reference proteome</keyword>
<dbReference type="Proteomes" id="UP000076727">
    <property type="component" value="Unassembled WGS sequence"/>
</dbReference>
<dbReference type="InterPro" id="IPR011333">
    <property type="entry name" value="SKP1/BTB/POZ_sf"/>
</dbReference>
<dbReference type="SUPFAM" id="SSF54695">
    <property type="entry name" value="POZ domain"/>
    <property type="match status" value="1"/>
</dbReference>
<evidence type="ECO:0000313" key="2">
    <source>
        <dbReference type="EMBL" id="KZT69331.1"/>
    </source>
</evidence>
<organism evidence="2 3">
    <name type="scientific">Daedalea quercina L-15889</name>
    <dbReference type="NCBI Taxonomy" id="1314783"/>
    <lineage>
        <taxon>Eukaryota</taxon>
        <taxon>Fungi</taxon>
        <taxon>Dikarya</taxon>
        <taxon>Basidiomycota</taxon>
        <taxon>Agaricomycotina</taxon>
        <taxon>Agaricomycetes</taxon>
        <taxon>Polyporales</taxon>
        <taxon>Fomitopsis</taxon>
    </lineage>
</organism>
<gene>
    <name evidence="2" type="ORF">DAEQUDRAFT_638110</name>
</gene>
<sequence>YASSLFDNPQADLILRSCDGVDFRVFRSILAVSSDVFADMFETGQSRNEELRNGCPVVYVQEDSKTMDGLLRIIYP</sequence>
<dbReference type="STRING" id="1314783.A0A165QE14"/>
<dbReference type="OrthoDB" id="2790546at2759"/>
<dbReference type="EMBL" id="KV429059">
    <property type="protein sequence ID" value="KZT69331.1"/>
    <property type="molecule type" value="Genomic_DNA"/>
</dbReference>
<evidence type="ECO:0000259" key="1">
    <source>
        <dbReference type="PROSITE" id="PS50097"/>
    </source>
</evidence>
<feature type="non-terminal residue" evidence="2">
    <location>
        <position position="76"/>
    </location>
</feature>
<name>A0A165QE14_9APHY</name>